<dbReference type="Gene3D" id="3.40.190.10">
    <property type="entry name" value="Periplasmic binding protein-like II"/>
    <property type="match status" value="2"/>
</dbReference>
<feature type="chain" id="PRO_5045543171" evidence="2">
    <location>
        <begin position="28"/>
        <end position="356"/>
    </location>
</feature>
<dbReference type="InterPro" id="IPR006059">
    <property type="entry name" value="SBP"/>
</dbReference>
<dbReference type="Proteomes" id="UP001056535">
    <property type="component" value="Chromosome"/>
</dbReference>
<dbReference type="PANTHER" id="PTHR30006">
    <property type="entry name" value="THIAMINE-BINDING PERIPLASMIC PROTEIN-RELATED"/>
    <property type="match status" value="1"/>
</dbReference>
<name>A0ABY4YM17_9MICO</name>
<dbReference type="SUPFAM" id="SSF53850">
    <property type="entry name" value="Periplasmic binding protein-like II"/>
    <property type="match status" value="1"/>
</dbReference>
<organism evidence="3 4">
    <name type="scientific">Ornithinimicrobium cryptoxanthini</name>
    <dbReference type="NCBI Taxonomy" id="2934161"/>
    <lineage>
        <taxon>Bacteria</taxon>
        <taxon>Bacillati</taxon>
        <taxon>Actinomycetota</taxon>
        <taxon>Actinomycetes</taxon>
        <taxon>Micrococcales</taxon>
        <taxon>Ornithinimicrobiaceae</taxon>
        <taxon>Ornithinimicrobium</taxon>
    </lineage>
</organism>
<evidence type="ECO:0000256" key="1">
    <source>
        <dbReference type="ARBA" id="ARBA00022729"/>
    </source>
</evidence>
<protein>
    <submittedName>
        <fullName evidence="3">Extracellular solute-binding protein</fullName>
    </submittedName>
</protein>
<gene>
    <name evidence="3" type="ORF">NF557_08060</name>
</gene>
<dbReference type="PANTHER" id="PTHR30006:SF2">
    <property type="entry name" value="ABC TRANSPORTER SUBSTRATE-BINDING PROTEIN"/>
    <property type="match status" value="1"/>
</dbReference>
<dbReference type="EMBL" id="CP099490">
    <property type="protein sequence ID" value="USQ77830.1"/>
    <property type="molecule type" value="Genomic_DNA"/>
</dbReference>
<evidence type="ECO:0000256" key="2">
    <source>
        <dbReference type="SAM" id="SignalP"/>
    </source>
</evidence>
<dbReference type="RefSeq" id="WP_252623527.1">
    <property type="nucleotide sequence ID" value="NZ_CP099490.1"/>
</dbReference>
<dbReference type="PROSITE" id="PS51257">
    <property type="entry name" value="PROKAR_LIPOPROTEIN"/>
    <property type="match status" value="1"/>
</dbReference>
<keyword evidence="4" id="KW-1185">Reference proteome</keyword>
<accession>A0ABY4YM17</accession>
<feature type="signal peptide" evidence="2">
    <location>
        <begin position="1"/>
        <end position="27"/>
    </location>
</feature>
<keyword evidence="1 2" id="KW-0732">Signal</keyword>
<evidence type="ECO:0000313" key="3">
    <source>
        <dbReference type="EMBL" id="USQ77830.1"/>
    </source>
</evidence>
<dbReference type="Pfam" id="PF13416">
    <property type="entry name" value="SBP_bac_8"/>
    <property type="match status" value="1"/>
</dbReference>
<sequence>MKPLHTRWAALLAAAPLLIVAGCGSSADEGGDSPGAQEASADDLVVAAGGGDYRDFQEDFNVPAMTDQCSSSIVWDYTEDDVKITTVRTQGEAAGTLDVVELPDTRMQQLVNDGLMLPLTEDEVPNISIIREGLTSEYWIPHIYSASVIIYNEDKVPDASSYNILWDDQYSGKIGVLSTQWSNFFYAATAVSPDASNSSDWGAGWEKLKELSDDVVVFASQEEMGQALMSGQIWLTVNWKARALQWNDMGAVPLGASVPEEGTFPVVFAAGVPANAPNPECAFDYLNGLLDPEGQTQFAENMGYAPTVTETTLGDERAEAVDFTPDEQSRIQPLDISYIAENDADWGDLWQQEFIN</sequence>
<reference evidence="3" key="1">
    <citation type="submission" date="2022-06" db="EMBL/GenBank/DDBJ databases">
        <title>Ornithinimicrobium JY.X270.</title>
        <authorList>
            <person name="Huang Y."/>
        </authorList>
    </citation>
    <scope>NUCLEOTIDE SEQUENCE</scope>
    <source>
        <strain evidence="3">JY.X270</strain>
    </source>
</reference>
<evidence type="ECO:0000313" key="4">
    <source>
        <dbReference type="Proteomes" id="UP001056535"/>
    </source>
</evidence>
<proteinExistence type="predicted"/>